<evidence type="ECO:0000313" key="2">
    <source>
        <dbReference type="EMBL" id="CAD8632984.1"/>
    </source>
</evidence>
<organism evidence="2">
    <name type="scientific">Cryptomonas curvata</name>
    <dbReference type="NCBI Taxonomy" id="233186"/>
    <lineage>
        <taxon>Eukaryota</taxon>
        <taxon>Cryptophyceae</taxon>
        <taxon>Cryptomonadales</taxon>
        <taxon>Cryptomonadaceae</taxon>
        <taxon>Cryptomonas</taxon>
    </lineage>
</organism>
<dbReference type="EMBL" id="HBEZ01019313">
    <property type="protein sequence ID" value="CAD8632984.1"/>
    <property type="molecule type" value="Transcribed_RNA"/>
</dbReference>
<protein>
    <submittedName>
        <fullName evidence="2">Uncharacterized protein</fullName>
    </submittedName>
</protein>
<name>A0A7S0M9W5_9CRYP</name>
<proteinExistence type="predicted"/>
<feature type="compositionally biased region" description="Polar residues" evidence="1">
    <location>
        <begin position="7"/>
        <end position="29"/>
    </location>
</feature>
<reference evidence="2" key="1">
    <citation type="submission" date="2021-01" db="EMBL/GenBank/DDBJ databases">
        <authorList>
            <person name="Corre E."/>
            <person name="Pelletier E."/>
            <person name="Niang G."/>
            <person name="Scheremetjew M."/>
            <person name="Finn R."/>
            <person name="Kale V."/>
            <person name="Holt S."/>
            <person name="Cochrane G."/>
            <person name="Meng A."/>
            <person name="Brown T."/>
            <person name="Cohen L."/>
        </authorList>
    </citation>
    <scope>NUCLEOTIDE SEQUENCE</scope>
    <source>
        <strain evidence="2">CCAP979/52</strain>
    </source>
</reference>
<dbReference type="AlphaFoldDB" id="A0A7S0M9W5"/>
<feature type="region of interest" description="Disordered" evidence="1">
    <location>
        <begin position="1"/>
        <end position="29"/>
    </location>
</feature>
<gene>
    <name evidence="2" type="ORF">CCUR1050_LOCUS10665</name>
</gene>
<sequence>MVASVREQMSASTRSTHSGPQINSFKESRQSMQDLTILVDRIRLTSSPVHSKGHGIRDAQGNSVANSPSILSRRRCKGLPALLALENSTSETNFTTPTVPMAPKSGPQIVLFWDSTAQNSLQTPFVDGHLPYLSPIGDR</sequence>
<evidence type="ECO:0000256" key="1">
    <source>
        <dbReference type="SAM" id="MobiDB-lite"/>
    </source>
</evidence>
<accession>A0A7S0M9W5</accession>
<feature type="compositionally biased region" description="Polar residues" evidence="1">
    <location>
        <begin position="60"/>
        <end position="69"/>
    </location>
</feature>
<feature type="region of interest" description="Disordered" evidence="1">
    <location>
        <begin position="48"/>
        <end position="69"/>
    </location>
</feature>